<comment type="caution">
    <text evidence="2">The sequence shown here is derived from an EMBL/GenBank/DDBJ whole genome shotgun (WGS) entry which is preliminary data.</text>
</comment>
<proteinExistence type="predicted"/>
<organism evidence="2 3">
    <name type="scientific">Cyclotella atomus</name>
    <dbReference type="NCBI Taxonomy" id="382360"/>
    <lineage>
        <taxon>Eukaryota</taxon>
        <taxon>Sar</taxon>
        <taxon>Stramenopiles</taxon>
        <taxon>Ochrophyta</taxon>
        <taxon>Bacillariophyta</taxon>
        <taxon>Coscinodiscophyceae</taxon>
        <taxon>Thalassiosirophycidae</taxon>
        <taxon>Stephanodiscales</taxon>
        <taxon>Stephanodiscaceae</taxon>
        <taxon>Cyclotella</taxon>
    </lineage>
</organism>
<keyword evidence="3" id="KW-1185">Reference proteome</keyword>
<dbReference type="Proteomes" id="UP001530400">
    <property type="component" value="Unassembled WGS sequence"/>
</dbReference>
<feature type="compositionally biased region" description="Basic and acidic residues" evidence="1">
    <location>
        <begin position="38"/>
        <end position="55"/>
    </location>
</feature>
<name>A0ABD3NW91_9STRA</name>
<dbReference type="AlphaFoldDB" id="A0ABD3NW91"/>
<feature type="region of interest" description="Disordered" evidence="1">
    <location>
        <begin position="34"/>
        <end position="55"/>
    </location>
</feature>
<evidence type="ECO:0000313" key="3">
    <source>
        <dbReference type="Proteomes" id="UP001530400"/>
    </source>
</evidence>
<evidence type="ECO:0000256" key="1">
    <source>
        <dbReference type="SAM" id="MobiDB-lite"/>
    </source>
</evidence>
<reference evidence="2 3" key="1">
    <citation type="submission" date="2024-10" db="EMBL/GenBank/DDBJ databases">
        <title>Updated reference genomes for cyclostephanoid diatoms.</title>
        <authorList>
            <person name="Roberts W.R."/>
            <person name="Alverson A.J."/>
        </authorList>
    </citation>
    <scope>NUCLEOTIDE SEQUENCE [LARGE SCALE GENOMIC DNA]</scope>
    <source>
        <strain evidence="2 3">AJA010-31</strain>
    </source>
</reference>
<feature type="compositionally biased region" description="Low complexity" evidence="1">
    <location>
        <begin position="94"/>
        <end position="129"/>
    </location>
</feature>
<gene>
    <name evidence="2" type="ORF">ACHAWO_010528</name>
</gene>
<sequence>MVVIEAAAITAGSIAAYKGGKAAVTASAKSIKTKIHSHKQEKSRTETFNSRKEERAERFAKINQYRESMQDVNKREGVLKSFQWGSKEGGSSRGAGAASTRSSLASGRPVSSSAPSGKKPFSSSKSWRS</sequence>
<protein>
    <submittedName>
        <fullName evidence="2">Uncharacterized protein</fullName>
    </submittedName>
</protein>
<feature type="region of interest" description="Disordered" evidence="1">
    <location>
        <begin position="83"/>
        <end position="129"/>
    </location>
</feature>
<dbReference type="EMBL" id="JALLPJ020000900">
    <property type="protein sequence ID" value="KAL3780234.1"/>
    <property type="molecule type" value="Genomic_DNA"/>
</dbReference>
<evidence type="ECO:0000313" key="2">
    <source>
        <dbReference type="EMBL" id="KAL3780234.1"/>
    </source>
</evidence>
<accession>A0ABD3NW91</accession>